<evidence type="ECO:0000313" key="2">
    <source>
        <dbReference type="Proteomes" id="UP000319103"/>
    </source>
</evidence>
<comment type="caution">
    <text evidence="1">The sequence shown here is derived from an EMBL/GenBank/DDBJ whole genome shotgun (WGS) entry which is preliminary data.</text>
</comment>
<proteinExistence type="predicted"/>
<accession>A0A540VXL6</accession>
<dbReference type="OrthoDB" id="9814944at2"/>
<protein>
    <recommendedName>
        <fullName evidence="3">Tetratricopeptide repeat protein</fullName>
    </recommendedName>
</protein>
<evidence type="ECO:0008006" key="3">
    <source>
        <dbReference type="Google" id="ProtNLM"/>
    </source>
</evidence>
<name>A0A540VXL6_9ACTN</name>
<dbReference type="EMBL" id="VIGB01000003">
    <property type="protein sequence ID" value="TQF01491.1"/>
    <property type="molecule type" value="Genomic_DNA"/>
</dbReference>
<organism evidence="1 2">
    <name type="scientific">Kitasatospora acidiphila</name>
    <dbReference type="NCBI Taxonomy" id="2567942"/>
    <lineage>
        <taxon>Bacteria</taxon>
        <taxon>Bacillati</taxon>
        <taxon>Actinomycetota</taxon>
        <taxon>Actinomycetes</taxon>
        <taxon>Kitasatosporales</taxon>
        <taxon>Streptomycetaceae</taxon>
        <taxon>Kitasatospora</taxon>
    </lineage>
</organism>
<dbReference type="AlphaFoldDB" id="A0A540VXL6"/>
<keyword evidence="2" id="KW-1185">Reference proteome</keyword>
<sequence>MARHDSGHLPEALDLLDEVVEETDDTDARLRRAQVLIALGRDNGHVELAAACQRLPAYNGATALTAPSTSASVLSEQGG</sequence>
<gene>
    <name evidence="1" type="ORF">E6W39_03565</name>
</gene>
<evidence type="ECO:0000313" key="1">
    <source>
        <dbReference type="EMBL" id="TQF01491.1"/>
    </source>
</evidence>
<dbReference type="RefSeq" id="WP_141632221.1">
    <property type="nucleotide sequence ID" value="NZ_VIGB01000003.1"/>
</dbReference>
<reference evidence="1 2" key="1">
    <citation type="submission" date="2019-06" db="EMBL/GenBank/DDBJ databases">
        <title>Description of Kitasatospora acidophila sp. nov. isolated from pine grove soil, and reclassification of Streptomyces novaecaesareae to Kitasatospora novaeceasareae comb. nov.</title>
        <authorList>
            <person name="Kim M.J."/>
        </authorList>
    </citation>
    <scope>NUCLEOTIDE SEQUENCE [LARGE SCALE GENOMIC DNA]</scope>
    <source>
        <strain evidence="1 2">MMS16-CNU292</strain>
    </source>
</reference>
<dbReference type="Proteomes" id="UP000319103">
    <property type="component" value="Unassembled WGS sequence"/>
</dbReference>